<proteinExistence type="inferred from homology"/>
<comment type="pathway">
    <text evidence="2 10">Purine metabolism; IMP biosynthesis via de novo pathway; 5-formamido-1-(5-phospho-D-ribosyl)imidazole-4-carboxamide from 5-amino-1-(5-phospho-D-ribosyl)imidazole-4-carboxamide (10-formyl THF route): step 1/1.</text>
</comment>
<dbReference type="EC" id="3.5.4.10" evidence="10"/>
<dbReference type="PROSITE" id="PS51855">
    <property type="entry name" value="MGS"/>
    <property type="match status" value="1"/>
</dbReference>
<keyword evidence="7 10" id="KW-0511">Multifunctional enzyme</keyword>
<comment type="catalytic activity">
    <reaction evidence="8 10">
        <text>(6R)-10-formyltetrahydrofolate + 5-amino-1-(5-phospho-beta-D-ribosyl)imidazole-4-carboxamide = 5-formamido-1-(5-phospho-D-ribosyl)imidazole-4-carboxamide + (6S)-5,6,7,8-tetrahydrofolate</text>
        <dbReference type="Rhea" id="RHEA:22192"/>
        <dbReference type="ChEBI" id="CHEBI:57453"/>
        <dbReference type="ChEBI" id="CHEBI:58467"/>
        <dbReference type="ChEBI" id="CHEBI:58475"/>
        <dbReference type="ChEBI" id="CHEBI:195366"/>
        <dbReference type="EC" id="2.1.2.3"/>
    </reaction>
</comment>
<name>A0A0P6YXQ2_9CHLR</name>
<comment type="pathway">
    <text evidence="1 10">Purine metabolism; IMP biosynthesis via de novo pathway; IMP from 5-formamido-1-(5-phospho-D-ribosyl)imidazole-4-carboxamide: step 1/1.</text>
</comment>
<evidence type="ECO:0000256" key="2">
    <source>
        <dbReference type="ARBA" id="ARBA00004954"/>
    </source>
</evidence>
<evidence type="ECO:0000313" key="13">
    <source>
        <dbReference type="Proteomes" id="UP000050277"/>
    </source>
</evidence>
<comment type="caution">
    <text evidence="12">The sequence shown here is derived from an EMBL/GenBank/DDBJ whole genome shotgun (WGS) entry which is preliminary data.</text>
</comment>
<feature type="domain" description="MGS-like" evidence="11">
    <location>
        <begin position="1"/>
        <end position="143"/>
    </location>
</feature>
<comment type="domain">
    <text evidence="10">The IMP cyclohydrolase activity resides in the N-terminal region.</text>
</comment>
<dbReference type="OrthoDB" id="9802065at2"/>
<dbReference type="InterPro" id="IPR016193">
    <property type="entry name" value="Cytidine_deaminase-like"/>
</dbReference>
<dbReference type="EMBL" id="LGKP01000015">
    <property type="protein sequence ID" value="KPL88889.1"/>
    <property type="molecule type" value="Genomic_DNA"/>
</dbReference>
<dbReference type="GO" id="GO:0004643">
    <property type="term" value="F:phosphoribosylaminoimidazolecarboxamide formyltransferase activity"/>
    <property type="evidence" value="ECO:0007669"/>
    <property type="project" value="UniProtKB-UniRule"/>
</dbReference>
<dbReference type="FunFam" id="3.40.140.20:FF:000002">
    <property type="entry name" value="Bifunctional purine biosynthesis protein PurH"/>
    <property type="match status" value="1"/>
</dbReference>
<dbReference type="InterPro" id="IPR011607">
    <property type="entry name" value="MGS-like_dom"/>
</dbReference>
<dbReference type="Pfam" id="PF02142">
    <property type="entry name" value="MGS"/>
    <property type="match status" value="1"/>
</dbReference>
<evidence type="ECO:0000256" key="9">
    <source>
        <dbReference type="ARBA" id="ARBA00050687"/>
    </source>
</evidence>
<dbReference type="PANTHER" id="PTHR11692:SF0">
    <property type="entry name" value="BIFUNCTIONAL PURINE BIOSYNTHESIS PROTEIN ATIC"/>
    <property type="match status" value="1"/>
</dbReference>
<organism evidence="12 13">
    <name type="scientific">Herpetosiphon geysericola</name>
    <dbReference type="NCBI Taxonomy" id="70996"/>
    <lineage>
        <taxon>Bacteria</taxon>
        <taxon>Bacillati</taxon>
        <taxon>Chloroflexota</taxon>
        <taxon>Chloroflexia</taxon>
        <taxon>Herpetosiphonales</taxon>
        <taxon>Herpetosiphonaceae</taxon>
        <taxon>Herpetosiphon</taxon>
    </lineage>
</organism>
<dbReference type="GO" id="GO:0006189">
    <property type="term" value="P:'de novo' IMP biosynthetic process"/>
    <property type="evidence" value="ECO:0007669"/>
    <property type="project" value="UniProtKB-UniRule"/>
</dbReference>
<dbReference type="EC" id="2.1.2.3" evidence="10"/>
<comment type="catalytic activity">
    <reaction evidence="9 10">
        <text>IMP + H2O = 5-formamido-1-(5-phospho-D-ribosyl)imidazole-4-carboxamide</text>
        <dbReference type="Rhea" id="RHEA:18445"/>
        <dbReference type="ChEBI" id="CHEBI:15377"/>
        <dbReference type="ChEBI" id="CHEBI:58053"/>
        <dbReference type="ChEBI" id="CHEBI:58467"/>
        <dbReference type="EC" id="3.5.4.10"/>
    </reaction>
</comment>
<dbReference type="Gene3D" id="3.40.140.20">
    <property type="match status" value="2"/>
</dbReference>
<keyword evidence="4 10" id="KW-0808">Transferase</keyword>
<dbReference type="RefSeq" id="WP_054534203.1">
    <property type="nucleotide sequence ID" value="NZ_LGKP01000015.1"/>
</dbReference>
<accession>A0A0P6YXQ2</accession>
<dbReference type="Proteomes" id="UP000050277">
    <property type="component" value="Unassembled WGS sequence"/>
</dbReference>
<dbReference type="Pfam" id="PF01808">
    <property type="entry name" value="AICARFT_IMPCHas"/>
    <property type="match status" value="1"/>
</dbReference>
<dbReference type="PIRSF" id="PIRSF000414">
    <property type="entry name" value="AICARFT_IMPCHas"/>
    <property type="match status" value="1"/>
</dbReference>
<reference evidence="12 13" key="1">
    <citation type="submission" date="2015-07" db="EMBL/GenBank/DDBJ databases">
        <title>Whole genome sequence of Herpetosiphon geysericola DSM 7119.</title>
        <authorList>
            <person name="Hemp J."/>
            <person name="Ward L.M."/>
            <person name="Pace L.A."/>
            <person name="Fischer W.W."/>
        </authorList>
    </citation>
    <scope>NUCLEOTIDE SEQUENCE [LARGE SCALE GENOMIC DNA]</scope>
    <source>
        <strain evidence="12 13">DSM 7119</strain>
    </source>
</reference>
<dbReference type="GO" id="GO:0003937">
    <property type="term" value="F:IMP cyclohydrolase activity"/>
    <property type="evidence" value="ECO:0007669"/>
    <property type="project" value="UniProtKB-UniRule"/>
</dbReference>
<dbReference type="InterPro" id="IPR002695">
    <property type="entry name" value="PurH-like"/>
</dbReference>
<dbReference type="SUPFAM" id="SSF52335">
    <property type="entry name" value="Methylglyoxal synthase-like"/>
    <property type="match status" value="1"/>
</dbReference>
<keyword evidence="13" id="KW-1185">Reference proteome</keyword>
<dbReference type="Gene3D" id="3.40.50.1380">
    <property type="entry name" value="Methylglyoxal synthase-like domain"/>
    <property type="match status" value="1"/>
</dbReference>
<dbReference type="PATRIC" id="fig|70996.4.peg.4459"/>
<protein>
    <recommendedName>
        <fullName evidence="10">Bifunctional purine biosynthesis protein PurH</fullName>
    </recommendedName>
    <domain>
        <recommendedName>
            <fullName evidence="10">Phosphoribosylaminoimidazolecarboxamide formyltransferase</fullName>
            <ecNumber evidence="10">2.1.2.3</ecNumber>
        </recommendedName>
        <alternativeName>
            <fullName evidence="10">AICAR transformylase</fullName>
        </alternativeName>
    </domain>
    <domain>
        <recommendedName>
            <fullName evidence="10">IMP cyclohydrolase</fullName>
            <ecNumber evidence="10">3.5.4.10</ecNumber>
        </recommendedName>
        <alternativeName>
            <fullName evidence="10">ATIC</fullName>
        </alternativeName>
        <alternativeName>
            <fullName evidence="10">IMP synthase</fullName>
        </alternativeName>
        <alternativeName>
            <fullName evidence="10">Inosinicase</fullName>
        </alternativeName>
    </domain>
</protein>
<keyword evidence="5 10" id="KW-0658">Purine biosynthesis</keyword>
<dbReference type="SUPFAM" id="SSF53927">
    <property type="entry name" value="Cytidine deaminase-like"/>
    <property type="match status" value="1"/>
</dbReference>
<dbReference type="SMART" id="SM00851">
    <property type="entry name" value="MGS"/>
    <property type="match status" value="1"/>
</dbReference>
<dbReference type="PANTHER" id="PTHR11692">
    <property type="entry name" value="BIFUNCTIONAL PURINE BIOSYNTHESIS PROTEIN PURH"/>
    <property type="match status" value="1"/>
</dbReference>
<dbReference type="STRING" id="70996.SE18_09485"/>
<dbReference type="InterPro" id="IPR024051">
    <property type="entry name" value="AICAR_Tfase_dup_dom_sf"/>
</dbReference>
<evidence type="ECO:0000256" key="1">
    <source>
        <dbReference type="ARBA" id="ARBA00004844"/>
    </source>
</evidence>
<dbReference type="FunFam" id="3.40.50.1380:FF:000001">
    <property type="entry name" value="Bifunctional purine biosynthesis protein PurH"/>
    <property type="match status" value="1"/>
</dbReference>
<evidence type="ECO:0000256" key="3">
    <source>
        <dbReference type="ARBA" id="ARBA00007667"/>
    </source>
</evidence>
<keyword evidence="6 10" id="KW-0378">Hydrolase</keyword>
<evidence type="ECO:0000256" key="5">
    <source>
        <dbReference type="ARBA" id="ARBA00022755"/>
    </source>
</evidence>
<dbReference type="FunFam" id="3.40.140.20:FF:000001">
    <property type="entry name" value="Bifunctional purine biosynthesis protein PurH"/>
    <property type="match status" value="1"/>
</dbReference>
<evidence type="ECO:0000259" key="11">
    <source>
        <dbReference type="PROSITE" id="PS51855"/>
    </source>
</evidence>
<evidence type="ECO:0000256" key="10">
    <source>
        <dbReference type="HAMAP-Rule" id="MF_00139"/>
    </source>
</evidence>
<dbReference type="NCBIfam" id="NF002049">
    <property type="entry name" value="PRK00881.1"/>
    <property type="match status" value="1"/>
</dbReference>
<dbReference type="InterPro" id="IPR036914">
    <property type="entry name" value="MGS-like_dom_sf"/>
</dbReference>
<dbReference type="GO" id="GO:0005829">
    <property type="term" value="C:cytosol"/>
    <property type="evidence" value="ECO:0007669"/>
    <property type="project" value="TreeGrafter"/>
</dbReference>
<dbReference type="NCBIfam" id="TIGR00355">
    <property type="entry name" value="purH"/>
    <property type="match status" value="1"/>
</dbReference>
<dbReference type="SMART" id="SM00798">
    <property type="entry name" value="AICARFT_IMPCHas"/>
    <property type="match status" value="1"/>
</dbReference>
<evidence type="ECO:0000313" key="12">
    <source>
        <dbReference type="EMBL" id="KPL88889.1"/>
    </source>
</evidence>
<evidence type="ECO:0000256" key="4">
    <source>
        <dbReference type="ARBA" id="ARBA00022679"/>
    </source>
</evidence>
<evidence type="ECO:0000256" key="6">
    <source>
        <dbReference type="ARBA" id="ARBA00022801"/>
    </source>
</evidence>
<gene>
    <name evidence="10 12" type="primary">purH</name>
    <name evidence="12" type="ORF">SE18_09485</name>
</gene>
<sequence length="506" mass="53670">MRAIVSVSDKSGLADFAQGLSDLGIELFSTGGTKSALVSAGVPVRSVSDLTGFPEILEGRVKTLHPGVHAGILARRDKPSHVAQLSEHHIGLIDLVVVNLYPFAQTIAKPDVSLEEAIEQIDIGGPTMVRASAKNHAHVLIVIDPADYPRVLEALRNQQITPELRRQLAAKAFAHTAAYDSAIAAYLTDETFPQQLPLAWELAQSLRYGENPHQAAAFYRAPNAAANTLAQALQHQGKELSYNNLLDADATLQVLQNFDQPTVAIIKHTNPCGLASAEDLVAAHKAARAGDPLSAFGGIVGVNRPVDQALANVLKKYFYEVIIAPAFSPEALTILAEKPNLRLLSVDTSRSANNDWEYRSIGGGILAQHVDRVGNDNLEAWQVVTETVPSDDQLAALQFAWKACASVKSNAIVLVQGEELVGMGAGQPSRVDSVLTAIRKAGERAKGSVLASDAFFPKADGIQAAIEAGVSAIVQPGGSQGDAEVIAAANAAGITMIFTATRHFKH</sequence>
<dbReference type="AlphaFoldDB" id="A0A0P6YXQ2"/>
<dbReference type="UniPathway" id="UPA00074">
    <property type="reaction ID" value="UER00133"/>
</dbReference>
<evidence type="ECO:0000256" key="7">
    <source>
        <dbReference type="ARBA" id="ARBA00023268"/>
    </source>
</evidence>
<dbReference type="HAMAP" id="MF_00139">
    <property type="entry name" value="PurH"/>
    <property type="match status" value="1"/>
</dbReference>
<dbReference type="CDD" id="cd01421">
    <property type="entry name" value="IMPCH"/>
    <property type="match status" value="1"/>
</dbReference>
<comment type="similarity">
    <text evidence="3 10">Belongs to the PurH family.</text>
</comment>
<evidence type="ECO:0000256" key="8">
    <source>
        <dbReference type="ARBA" id="ARBA00050488"/>
    </source>
</evidence>